<evidence type="ECO:0000313" key="2">
    <source>
        <dbReference type="Proteomes" id="UP000204551"/>
    </source>
</evidence>
<organism evidence="1 2">
    <name type="scientific">Arenibacter algicola</name>
    <dbReference type="NCBI Taxonomy" id="616991"/>
    <lineage>
        <taxon>Bacteria</taxon>
        <taxon>Pseudomonadati</taxon>
        <taxon>Bacteroidota</taxon>
        <taxon>Flavobacteriia</taxon>
        <taxon>Flavobacteriales</taxon>
        <taxon>Flavobacteriaceae</taxon>
        <taxon>Arenibacter</taxon>
    </lineage>
</organism>
<accession>A0A221UVI5</accession>
<protein>
    <submittedName>
        <fullName evidence="1">Uncharacterized protein</fullName>
    </submittedName>
</protein>
<dbReference type="KEGG" id="aalg:AREALGSMS7_01786"/>
<dbReference type="EMBL" id="CP022515">
    <property type="protein sequence ID" value="ASO05250.1"/>
    <property type="molecule type" value="Genomic_DNA"/>
</dbReference>
<name>A0A221UVI5_9FLAO</name>
<evidence type="ECO:0000313" key="1">
    <source>
        <dbReference type="EMBL" id="ASO05250.1"/>
    </source>
</evidence>
<reference evidence="1 2" key="1">
    <citation type="submission" date="2017-07" db="EMBL/GenBank/DDBJ databases">
        <title>Genome Sequence of Arenibacter algicola Strain SMS7 Isolated from a culture of the Diatom Skeletonema marinoi.</title>
        <authorList>
            <person name="Topel M."/>
            <person name="Pinder M.I.M."/>
            <person name="Johansson O.N."/>
            <person name="Kourtchenko O."/>
            <person name="Godhe A."/>
            <person name="Clarke A.K."/>
        </authorList>
    </citation>
    <scope>NUCLEOTIDE SEQUENCE [LARGE SCALE GENOMIC DNA]</scope>
    <source>
        <strain evidence="1 2">SMS7</strain>
    </source>
</reference>
<dbReference type="Proteomes" id="UP000204551">
    <property type="component" value="Chromosome"/>
</dbReference>
<proteinExistence type="predicted"/>
<sequence length="111" mass="12894">MGLYLLNISVDTVDPNPNYIPEDLSFNDQESIIEIVVEQILGYENAFEEYDDHDTEEHNKKKNVKIDFLVNQAFPSESPRQLFIKKKRLFLDHEARLTNGFNEIDSPPPKA</sequence>
<dbReference type="AlphaFoldDB" id="A0A221UVI5"/>
<gene>
    <name evidence="1" type="ORF">AREALGSMS7_01786</name>
</gene>